<evidence type="ECO:0000256" key="1">
    <source>
        <dbReference type="ARBA" id="ARBA00022801"/>
    </source>
</evidence>
<dbReference type="InterPro" id="IPR050300">
    <property type="entry name" value="GDXG_lipolytic_enzyme"/>
</dbReference>
<comment type="caution">
    <text evidence="3">The sequence shown here is derived from an EMBL/GenBank/DDBJ whole genome shotgun (WGS) entry which is preliminary data.</text>
</comment>
<dbReference type="InterPro" id="IPR049492">
    <property type="entry name" value="BD-FAE-like_dom"/>
</dbReference>
<dbReference type="PANTHER" id="PTHR48081:SF33">
    <property type="entry name" value="KYNURENINE FORMAMIDASE"/>
    <property type="match status" value="1"/>
</dbReference>
<dbReference type="PANTHER" id="PTHR48081">
    <property type="entry name" value="AB HYDROLASE SUPERFAMILY PROTEIN C4A8.06C"/>
    <property type="match status" value="1"/>
</dbReference>
<evidence type="ECO:0000313" key="4">
    <source>
        <dbReference type="Proteomes" id="UP001230156"/>
    </source>
</evidence>
<sequence length="281" mass="30921">MYETLNEADFAQHFMPRLAVPDHETWLGEDFALSAAMRERLPHRRNVRYGPGPLQVIDLFPAKAPNSPVFVFIHGGYWRALSKDHFGFIAEPLLDAGAAVAMVDYDLCPAVSLATVVEQVAQAVAWVRGQARGINGDPDHLVIAGNSAGAHLAAMMLSRDWNEADGASFIRGAVLVTGIYDLAPIPHIQVREDVALNSDDIERLSPMRLEPLVKAPVLVAVGGDEPDLWIGQSAHYHRRLIDARMEAEFMLLPGHHHFSISRCLAEPDGRLFGAMRRLLAS</sequence>
<proteinExistence type="predicted"/>
<organism evidence="3 4">
    <name type="scientific">Dongia sedimenti</name>
    <dbReference type="NCBI Taxonomy" id="3064282"/>
    <lineage>
        <taxon>Bacteria</taxon>
        <taxon>Pseudomonadati</taxon>
        <taxon>Pseudomonadota</taxon>
        <taxon>Alphaproteobacteria</taxon>
        <taxon>Rhodospirillales</taxon>
        <taxon>Dongiaceae</taxon>
        <taxon>Dongia</taxon>
    </lineage>
</organism>
<dbReference type="EMBL" id="JAUYVI010000008">
    <property type="protein sequence ID" value="MDQ7250904.1"/>
    <property type="molecule type" value="Genomic_DNA"/>
</dbReference>
<dbReference type="GO" id="GO:0016787">
    <property type="term" value="F:hydrolase activity"/>
    <property type="evidence" value="ECO:0007669"/>
    <property type="project" value="UniProtKB-KW"/>
</dbReference>
<dbReference type="Proteomes" id="UP001230156">
    <property type="component" value="Unassembled WGS sequence"/>
</dbReference>
<name>A0ABU0YT66_9PROT</name>
<accession>A0ABU0YT66</accession>
<dbReference type="SUPFAM" id="SSF53474">
    <property type="entry name" value="alpha/beta-Hydrolases"/>
    <property type="match status" value="1"/>
</dbReference>
<keyword evidence="1 3" id="KW-0378">Hydrolase</keyword>
<evidence type="ECO:0000313" key="3">
    <source>
        <dbReference type="EMBL" id="MDQ7250904.1"/>
    </source>
</evidence>
<dbReference type="Gene3D" id="3.40.50.1820">
    <property type="entry name" value="alpha/beta hydrolase"/>
    <property type="match status" value="1"/>
</dbReference>
<reference evidence="4" key="1">
    <citation type="submission" date="2023-08" db="EMBL/GenBank/DDBJ databases">
        <title>Rhodospirillaceae gen. nov., a novel taxon isolated from the Yangtze River Yuezi River estuary sludge.</title>
        <authorList>
            <person name="Ruan L."/>
        </authorList>
    </citation>
    <scope>NUCLEOTIDE SEQUENCE [LARGE SCALE GENOMIC DNA]</scope>
    <source>
        <strain evidence="4">R-7</strain>
    </source>
</reference>
<evidence type="ECO:0000259" key="2">
    <source>
        <dbReference type="Pfam" id="PF20434"/>
    </source>
</evidence>
<dbReference type="InterPro" id="IPR029058">
    <property type="entry name" value="AB_hydrolase_fold"/>
</dbReference>
<keyword evidence="4" id="KW-1185">Reference proteome</keyword>
<feature type="domain" description="BD-FAE-like" evidence="2">
    <location>
        <begin position="63"/>
        <end position="156"/>
    </location>
</feature>
<gene>
    <name evidence="3" type="ORF">Q8A70_24670</name>
</gene>
<dbReference type="Pfam" id="PF20434">
    <property type="entry name" value="BD-FAE"/>
    <property type="match status" value="1"/>
</dbReference>
<protein>
    <submittedName>
        <fullName evidence="3">Alpha/beta hydrolase</fullName>
    </submittedName>
</protein>
<dbReference type="RefSeq" id="WP_379960742.1">
    <property type="nucleotide sequence ID" value="NZ_JAUYVI010000008.1"/>
</dbReference>